<feature type="region of interest" description="Disordered" evidence="1">
    <location>
        <begin position="1"/>
        <end position="72"/>
    </location>
</feature>
<dbReference type="Proteomes" id="UP001352852">
    <property type="component" value="Unassembled WGS sequence"/>
</dbReference>
<organism evidence="2 3">
    <name type="scientific">Characodon lateralis</name>
    <dbReference type="NCBI Taxonomy" id="208331"/>
    <lineage>
        <taxon>Eukaryota</taxon>
        <taxon>Metazoa</taxon>
        <taxon>Chordata</taxon>
        <taxon>Craniata</taxon>
        <taxon>Vertebrata</taxon>
        <taxon>Euteleostomi</taxon>
        <taxon>Actinopterygii</taxon>
        <taxon>Neopterygii</taxon>
        <taxon>Teleostei</taxon>
        <taxon>Neoteleostei</taxon>
        <taxon>Acanthomorphata</taxon>
        <taxon>Ovalentaria</taxon>
        <taxon>Atherinomorphae</taxon>
        <taxon>Cyprinodontiformes</taxon>
        <taxon>Goodeidae</taxon>
        <taxon>Characodon</taxon>
    </lineage>
</organism>
<evidence type="ECO:0000313" key="3">
    <source>
        <dbReference type="Proteomes" id="UP001352852"/>
    </source>
</evidence>
<evidence type="ECO:0000256" key="1">
    <source>
        <dbReference type="SAM" id="MobiDB-lite"/>
    </source>
</evidence>
<evidence type="ECO:0000313" key="2">
    <source>
        <dbReference type="EMBL" id="MED6267384.1"/>
    </source>
</evidence>
<gene>
    <name evidence="2" type="ORF">CHARACLAT_011652</name>
</gene>
<reference evidence="2 3" key="1">
    <citation type="submission" date="2021-06" db="EMBL/GenBank/DDBJ databases">
        <authorList>
            <person name="Palmer J.M."/>
        </authorList>
    </citation>
    <scope>NUCLEOTIDE SEQUENCE [LARGE SCALE GENOMIC DNA]</scope>
    <source>
        <strain evidence="2 3">CL_MEX2019</strain>
        <tissue evidence="2">Muscle</tissue>
    </source>
</reference>
<comment type="caution">
    <text evidence="2">The sequence shown here is derived from an EMBL/GenBank/DDBJ whole genome shotgun (WGS) entry which is preliminary data.</text>
</comment>
<proteinExistence type="predicted"/>
<keyword evidence="3" id="KW-1185">Reference proteome</keyword>
<protein>
    <submittedName>
        <fullName evidence="2">Uncharacterized protein</fullName>
    </submittedName>
</protein>
<accession>A0ABU7D0D1</accession>
<sequence>MPGPVLGTDQRAESRDRGVCGGTSEQVMSLRVSPESVLSPGCTSVQSRVRTGPGSEKEEAAVESELQQRAAS</sequence>
<dbReference type="EMBL" id="JAHUTJ010008979">
    <property type="protein sequence ID" value="MED6267384.1"/>
    <property type="molecule type" value="Genomic_DNA"/>
</dbReference>
<name>A0ABU7D0D1_9TELE</name>